<name>A0ABC8JT90_ERUVS</name>
<gene>
    <name evidence="1" type="ORF">ERUC_LOCUS14538</name>
</gene>
<keyword evidence="2" id="KW-1185">Reference proteome</keyword>
<organism evidence="1 2">
    <name type="scientific">Eruca vesicaria subsp. sativa</name>
    <name type="common">Garden rocket</name>
    <name type="synonym">Eruca sativa</name>
    <dbReference type="NCBI Taxonomy" id="29727"/>
    <lineage>
        <taxon>Eukaryota</taxon>
        <taxon>Viridiplantae</taxon>
        <taxon>Streptophyta</taxon>
        <taxon>Embryophyta</taxon>
        <taxon>Tracheophyta</taxon>
        <taxon>Spermatophyta</taxon>
        <taxon>Magnoliopsida</taxon>
        <taxon>eudicotyledons</taxon>
        <taxon>Gunneridae</taxon>
        <taxon>Pentapetalae</taxon>
        <taxon>rosids</taxon>
        <taxon>malvids</taxon>
        <taxon>Brassicales</taxon>
        <taxon>Brassicaceae</taxon>
        <taxon>Brassiceae</taxon>
        <taxon>Eruca</taxon>
    </lineage>
</organism>
<dbReference type="EMBL" id="CAKOAT010136266">
    <property type="protein sequence ID" value="CAH8337521.1"/>
    <property type="molecule type" value="Genomic_DNA"/>
</dbReference>
<reference evidence="1 2" key="1">
    <citation type="submission" date="2022-03" db="EMBL/GenBank/DDBJ databases">
        <authorList>
            <person name="Macdonald S."/>
            <person name="Ahmed S."/>
            <person name="Newling K."/>
        </authorList>
    </citation>
    <scope>NUCLEOTIDE SEQUENCE [LARGE SCALE GENOMIC DNA]</scope>
</reference>
<proteinExistence type="predicted"/>
<evidence type="ECO:0000313" key="1">
    <source>
        <dbReference type="EMBL" id="CAH8337521.1"/>
    </source>
</evidence>
<accession>A0ABC8JT90</accession>
<dbReference type="AlphaFoldDB" id="A0ABC8JT90"/>
<evidence type="ECO:0000313" key="2">
    <source>
        <dbReference type="Proteomes" id="UP001642260"/>
    </source>
</evidence>
<dbReference type="Proteomes" id="UP001642260">
    <property type="component" value="Unassembled WGS sequence"/>
</dbReference>
<comment type="caution">
    <text evidence="1">The sequence shown here is derived from an EMBL/GenBank/DDBJ whole genome shotgun (WGS) entry which is preliminary data.</text>
</comment>
<sequence length="76" mass="8565">MANPYTPLADLKAVRCLNTSEVRLRFLEARNVKKGCELMSVDMLLLDEKSTLIQGPVNANRLLSLYEYGIFVASFL</sequence>
<protein>
    <submittedName>
        <fullName evidence="1">Uncharacterized protein</fullName>
    </submittedName>
</protein>